<dbReference type="RefSeq" id="WP_330795331.1">
    <property type="nucleotide sequence ID" value="NZ_JAZEWV010000009.1"/>
</dbReference>
<comment type="caution">
    <text evidence="1">The sequence shown here is derived from an EMBL/GenBank/DDBJ whole genome shotgun (WGS) entry which is preliminary data.</text>
</comment>
<proteinExistence type="predicted"/>
<organism evidence="1 2">
    <name type="scientific">Actinacidiphila polyblastidii</name>
    <dbReference type="NCBI Taxonomy" id="3110430"/>
    <lineage>
        <taxon>Bacteria</taxon>
        <taxon>Bacillati</taxon>
        <taxon>Actinomycetota</taxon>
        <taxon>Actinomycetes</taxon>
        <taxon>Kitasatosporales</taxon>
        <taxon>Streptomycetaceae</taxon>
        <taxon>Actinacidiphila</taxon>
    </lineage>
</organism>
<protein>
    <submittedName>
        <fullName evidence="1">Uncharacterized protein</fullName>
    </submittedName>
</protein>
<reference evidence="1 2" key="1">
    <citation type="submission" date="2023-12" db="EMBL/GenBank/DDBJ databases">
        <title>Streptomyces sp. V4-01.</title>
        <authorList>
            <person name="Somphong A."/>
            <person name="Phongsopitanun W."/>
        </authorList>
    </citation>
    <scope>NUCLEOTIDE SEQUENCE [LARGE SCALE GENOMIC DNA]</scope>
    <source>
        <strain evidence="1 2">V4-01</strain>
    </source>
</reference>
<accession>A0ABU7PBW9</accession>
<name>A0ABU7PBW9_9ACTN</name>
<keyword evidence="2" id="KW-1185">Reference proteome</keyword>
<evidence type="ECO:0000313" key="2">
    <source>
        <dbReference type="Proteomes" id="UP001344658"/>
    </source>
</evidence>
<dbReference type="Proteomes" id="UP001344658">
    <property type="component" value="Unassembled WGS sequence"/>
</dbReference>
<dbReference type="EMBL" id="JAZEWV010000009">
    <property type="protein sequence ID" value="MEE4543163.1"/>
    <property type="molecule type" value="Genomic_DNA"/>
</dbReference>
<sequence length="92" mass="9576">MNGLAALYEDAVDTHQSMGGVGAAAGIGTVHAAEIDAAGLSADRTLCDMATDDLLHVQGDIPTDSFDTWYPLGDHLKDKLCARCDKAAAGYH</sequence>
<evidence type="ECO:0000313" key="1">
    <source>
        <dbReference type="EMBL" id="MEE4543163.1"/>
    </source>
</evidence>
<gene>
    <name evidence="1" type="ORF">V2S66_14440</name>
</gene>